<proteinExistence type="predicted"/>
<dbReference type="PANTHER" id="PTHR45458:SF1">
    <property type="entry name" value="SHORT CHAIN DEHYDROGENASE"/>
    <property type="match status" value="1"/>
</dbReference>
<accession>A0ABP8P0N7</accession>
<dbReference type="InterPro" id="IPR052184">
    <property type="entry name" value="SDR_enzymes"/>
</dbReference>
<evidence type="ECO:0000313" key="2">
    <source>
        <dbReference type="EMBL" id="GAA4479506.1"/>
    </source>
</evidence>
<organism evidence="2 3">
    <name type="scientific">Microbacterium panaciterrae</name>
    <dbReference type="NCBI Taxonomy" id="985759"/>
    <lineage>
        <taxon>Bacteria</taxon>
        <taxon>Bacillati</taxon>
        <taxon>Actinomycetota</taxon>
        <taxon>Actinomycetes</taxon>
        <taxon>Micrococcales</taxon>
        <taxon>Microbacteriaceae</taxon>
        <taxon>Microbacterium</taxon>
    </lineage>
</organism>
<name>A0ABP8P0N7_9MICO</name>
<evidence type="ECO:0000256" key="1">
    <source>
        <dbReference type="SAM" id="MobiDB-lite"/>
    </source>
</evidence>
<dbReference type="SUPFAM" id="SSF51735">
    <property type="entry name" value="NAD(P)-binding Rossmann-fold domains"/>
    <property type="match status" value="1"/>
</dbReference>
<dbReference type="PANTHER" id="PTHR45458">
    <property type="entry name" value="SHORT-CHAIN DEHYDROGENASE/REDUCTASE SDR"/>
    <property type="match status" value="1"/>
</dbReference>
<sequence length="253" mass="26883">MSPAPEHARSGEPDPEPIRAGAAAPPRRALLIGASRGLGLALAGEWAGHGWHVTATVRGSGGDGLRELADRRPGAVEVETVDITVPEQIAALRDRLRESTFDLLFVNAGVASEVEQTVAETPTEEFVRLMVTNALSPMRVVEALRDLVRPDGTIGVMSSGQGSVANNERGGHEVYRGSKAALNTFMRSYAARHRDDAQTLVLMAPGWVQTALGGAGARLTIEESIPNVVSTLDGLHGRGGLHYVDYLGRTVPW</sequence>
<feature type="compositionally biased region" description="Basic and acidic residues" evidence="1">
    <location>
        <begin position="1"/>
        <end position="12"/>
    </location>
</feature>
<comment type="caution">
    <text evidence="2">The sequence shown here is derived from an EMBL/GenBank/DDBJ whole genome shotgun (WGS) entry which is preliminary data.</text>
</comment>
<dbReference type="PRINTS" id="PR00081">
    <property type="entry name" value="GDHRDH"/>
</dbReference>
<feature type="region of interest" description="Disordered" evidence="1">
    <location>
        <begin position="1"/>
        <end position="21"/>
    </location>
</feature>
<protein>
    <submittedName>
        <fullName evidence="2">SDR family oxidoreductase</fullName>
    </submittedName>
</protein>
<dbReference type="EMBL" id="BAABGP010000004">
    <property type="protein sequence ID" value="GAA4479506.1"/>
    <property type="molecule type" value="Genomic_DNA"/>
</dbReference>
<gene>
    <name evidence="2" type="ORF">GCM10023171_04960</name>
</gene>
<reference evidence="3" key="1">
    <citation type="journal article" date="2019" name="Int. J. Syst. Evol. Microbiol.">
        <title>The Global Catalogue of Microorganisms (GCM) 10K type strain sequencing project: providing services to taxonomists for standard genome sequencing and annotation.</title>
        <authorList>
            <consortium name="The Broad Institute Genomics Platform"/>
            <consortium name="The Broad Institute Genome Sequencing Center for Infectious Disease"/>
            <person name="Wu L."/>
            <person name="Ma J."/>
        </authorList>
    </citation>
    <scope>NUCLEOTIDE SEQUENCE [LARGE SCALE GENOMIC DNA]</scope>
    <source>
        <strain evidence="3">JCM 17839</strain>
    </source>
</reference>
<dbReference type="Proteomes" id="UP001500731">
    <property type="component" value="Unassembled WGS sequence"/>
</dbReference>
<dbReference type="Gene3D" id="3.40.50.720">
    <property type="entry name" value="NAD(P)-binding Rossmann-like Domain"/>
    <property type="match status" value="1"/>
</dbReference>
<evidence type="ECO:0000313" key="3">
    <source>
        <dbReference type="Proteomes" id="UP001500731"/>
    </source>
</evidence>
<dbReference type="RefSeq" id="WP_345184009.1">
    <property type="nucleotide sequence ID" value="NZ_BAABGP010000004.1"/>
</dbReference>
<dbReference type="InterPro" id="IPR002347">
    <property type="entry name" value="SDR_fam"/>
</dbReference>
<dbReference type="InterPro" id="IPR036291">
    <property type="entry name" value="NAD(P)-bd_dom_sf"/>
</dbReference>
<keyword evidence="3" id="KW-1185">Reference proteome</keyword>
<dbReference type="Pfam" id="PF13561">
    <property type="entry name" value="adh_short_C2"/>
    <property type="match status" value="1"/>
</dbReference>